<keyword evidence="4" id="KW-0378">Hydrolase</keyword>
<evidence type="ECO:0000259" key="1">
    <source>
        <dbReference type="Pfam" id="PF01425"/>
    </source>
</evidence>
<dbReference type="RefSeq" id="WP_058375200.1">
    <property type="nucleotide sequence ID" value="NZ_CABPSX010000009.1"/>
</dbReference>
<sequence length="612" mass="65118">MRGWTIGDWLAAYRDGATPSSLLTEWRRTLNKPDAAWISVVSEVVLAAQLGALTDRLAAAGGDLRQFPLYGVPFAVKDNIDVAGFETTAGCPAFAYAPDKSATVVARLVAAGAIVMGKTNLDQFATGLVGVRSPYGIPANAFDPAYISGGSSSGSASVVARGLVPFSLGTDTAGSGRVPAGLNNIVGIKPTRGALSNTGVVPACRTLDCVSVFASTVPDATRVYDVAAALDLTDGLSREAPRSALSWRMPDTPRLAIPAAPEFYGDKLAEQAFAETVATMQSRGAVCVPVDFSLFDEVTALLYDGAWVAERYAAIRNFAQTNEADIHPVVRDIIFKAKQFSAADAFDDAYRLADLKRKADALLAGFDALLVPTAPTHYRIDELLSDPVRLNTRQGKYTNFVNLLDWSAVAVPACLRSDGLPFGITLIADAWRERALCEYAARWHEATGLPRGATGLPVPERLASDTHAPVPQEGIEGDVIRVAVVGAHLRGMPLNHELTSRNARFVEATTTQSTYRLYALANTTPPKPGLVRGDDGRAIHVELWDVPAAAFGTFVAGVPAPLGIGTLELADGQWVKGFICEPFAIRDAMDITEFGGWAAYQQSLRAATPNIR</sequence>
<name>A0A5E5PA15_9BURK</name>
<dbReference type="PANTHER" id="PTHR11895:SF169">
    <property type="entry name" value="GLUTAMYL-TRNA(GLN) AMIDOTRANSFERASE"/>
    <property type="match status" value="1"/>
</dbReference>
<dbReference type="OrthoDB" id="8872210at2"/>
<dbReference type="Gene3D" id="1.20.58.1700">
    <property type="match status" value="1"/>
</dbReference>
<keyword evidence="5" id="KW-1185">Reference proteome</keyword>
<proteinExistence type="predicted"/>
<dbReference type="Gene3D" id="3.90.1300.10">
    <property type="entry name" value="Amidase signature (AS) domain"/>
    <property type="match status" value="1"/>
</dbReference>
<dbReference type="InterPro" id="IPR053844">
    <property type="entry name" value="AH_C"/>
</dbReference>
<dbReference type="Pfam" id="PF01425">
    <property type="entry name" value="Amidase"/>
    <property type="match status" value="1"/>
</dbReference>
<dbReference type="EC" id="3.5.1.54" evidence="3"/>
<accession>A0A5E5PA15</accession>
<dbReference type="SUPFAM" id="SSF75304">
    <property type="entry name" value="Amidase signature (AS) enzymes"/>
    <property type="match status" value="1"/>
</dbReference>
<evidence type="ECO:0000313" key="5">
    <source>
        <dbReference type="Proteomes" id="UP000270216"/>
    </source>
</evidence>
<evidence type="ECO:0000313" key="6">
    <source>
        <dbReference type="Proteomes" id="UP000364291"/>
    </source>
</evidence>
<protein>
    <submittedName>
        <fullName evidence="4">Allophanate hydrolase</fullName>
        <ecNumber evidence="3">3.5.1.54</ecNumber>
    </submittedName>
</protein>
<reference evidence="4 6" key="2">
    <citation type="submission" date="2019-08" db="EMBL/GenBank/DDBJ databases">
        <authorList>
            <person name="Peeters C."/>
        </authorList>
    </citation>
    <scope>NUCLEOTIDE SEQUENCE [LARGE SCALE GENOMIC DNA]</scope>
    <source>
        <strain evidence="4 6">LMG 18089</strain>
    </source>
</reference>
<dbReference type="InterPro" id="IPR014085">
    <property type="entry name" value="Allophanate_hydrolase"/>
</dbReference>
<dbReference type="Pfam" id="PF21986">
    <property type="entry name" value="AH_C"/>
    <property type="match status" value="1"/>
</dbReference>
<dbReference type="GO" id="GO:0004039">
    <property type="term" value="F:allophanate hydrolase activity"/>
    <property type="evidence" value="ECO:0007669"/>
    <property type="project" value="UniProtKB-EC"/>
</dbReference>
<evidence type="ECO:0000313" key="3">
    <source>
        <dbReference type="EMBL" id="RSK75325.1"/>
    </source>
</evidence>
<dbReference type="PANTHER" id="PTHR11895">
    <property type="entry name" value="TRANSAMIDASE"/>
    <property type="match status" value="1"/>
</dbReference>
<reference evidence="3 5" key="1">
    <citation type="submission" date="2018-12" db="EMBL/GenBank/DDBJ databases">
        <title>Whole genome sequence of a Pandoraea apista isolate from a patient with cystic fibrosis.</title>
        <authorList>
            <person name="Kenna D.T."/>
            <person name="Turton J.F."/>
        </authorList>
    </citation>
    <scope>NUCLEOTIDE SEQUENCE [LARGE SCALE GENOMIC DNA]</scope>
    <source>
        <strain evidence="3 5">Pa13324</strain>
    </source>
</reference>
<dbReference type="NCBIfam" id="TIGR02713">
    <property type="entry name" value="allophanate_hyd"/>
    <property type="match status" value="1"/>
</dbReference>
<evidence type="ECO:0000313" key="4">
    <source>
        <dbReference type="EMBL" id="VVG73093.1"/>
    </source>
</evidence>
<dbReference type="AlphaFoldDB" id="A0A5E5PA15"/>
<dbReference type="EMBL" id="CABPSX010000009">
    <property type="protein sequence ID" value="VVG73093.1"/>
    <property type="molecule type" value="Genomic_DNA"/>
</dbReference>
<evidence type="ECO:0000259" key="2">
    <source>
        <dbReference type="Pfam" id="PF21986"/>
    </source>
</evidence>
<feature type="domain" description="Amidase" evidence="1">
    <location>
        <begin position="57"/>
        <end position="437"/>
    </location>
</feature>
<dbReference type="GeneID" id="47014751"/>
<dbReference type="Gene3D" id="3.10.490.10">
    <property type="entry name" value="Gamma-glutamyl cyclotransferase-like"/>
    <property type="match status" value="1"/>
</dbReference>
<organism evidence="4 6">
    <name type="scientific">Pandoraea apista</name>
    <dbReference type="NCBI Taxonomy" id="93218"/>
    <lineage>
        <taxon>Bacteria</taxon>
        <taxon>Pseudomonadati</taxon>
        <taxon>Pseudomonadota</taxon>
        <taxon>Betaproteobacteria</taxon>
        <taxon>Burkholderiales</taxon>
        <taxon>Burkholderiaceae</taxon>
        <taxon>Pandoraea</taxon>
    </lineage>
</organism>
<dbReference type="EMBL" id="RWHX01000072">
    <property type="protein sequence ID" value="RSK75325.1"/>
    <property type="molecule type" value="Genomic_DNA"/>
</dbReference>
<gene>
    <name evidence="3" type="primary">atzF</name>
    <name evidence="3" type="ORF">EJE83_24115</name>
    <name evidence="4" type="ORF">PAP18089_04096</name>
</gene>
<dbReference type="Proteomes" id="UP000270216">
    <property type="component" value="Unassembled WGS sequence"/>
</dbReference>
<dbReference type="Proteomes" id="UP000364291">
    <property type="component" value="Unassembled WGS sequence"/>
</dbReference>
<dbReference type="NCBIfam" id="NF006043">
    <property type="entry name" value="PRK08186.1"/>
    <property type="match status" value="1"/>
</dbReference>
<feature type="domain" description="Allophanate hydrolase C-terminal" evidence="2">
    <location>
        <begin position="480"/>
        <end position="601"/>
    </location>
</feature>
<dbReference type="InterPro" id="IPR000120">
    <property type="entry name" value="Amidase"/>
</dbReference>
<dbReference type="InterPro" id="IPR036928">
    <property type="entry name" value="AS_sf"/>
</dbReference>
<dbReference type="InterPro" id="IPR023631">
    <property type="entry name" value="Amidase_dom"/>
</dbReference>